<dbReference type="Proteomes" id="UP001146793">
    <property type="component" value="Unassembled WGS sequence"/>
</dbReference>
<feature type="compositionally biased region" description="Polar residues" evidence="1">
    <location>
        <begin position="117"/>
        <end position="137"/>
    </location>
</feature>
<feature type="region of interest" description="Disordered" evidence="1">
    <location>
        <begin position="24"/>
        <end position="160"/>
    </location>
</feature>
<feature type="region of interest" description="Disordered" evidence="1">
    <location>
        <begin position="564"/>
        <end position="707"/>
    </location>
</feature>
<proteinExistence type="predicted"/>
<reference evidence="2" key="1">
    <citation type="submission" date="2022-08" db="EMBL/GenBank/DDBJ databases">
        <title>Novel sulphate-reducing endosymbionts in the free-living metamonad Anaeramoeba.</title>
        <authorList>
            <person name="Jerlstrom-Hultqvist J."/>
            <person name="Cepicka I."/>
            <person name="Gallot-Lavallee L."/>
            <person name="Salas-Leiva D."/>
            <person name="Curtis B.A."/>
            <person name="Zahonova K."/>
            <person name="Pipaliya S."/>
            <person name="Dacks J."/>
            <person name="Roger A.J."/>
        </authorList>
    </citation>
    <scope>NUCLEOTIDE SEQUENCE</scope>
    <source>
        <strain evidence="2">Busselton2</strain>
    </source>
</reference>
<feature type="compositionally biased region" description="Low complexity" evidence="1">
    <location>
        <begin position="375"/>
        <end position="443"/>
    </location>
</feature>
<gene>
    <name evidence="2" type="ORF">M0812_08740</name>
</gene>
<accession>A0AAV7ZXB6</accession>
<feature type="region of interest" description="Disordered" evidence="1">
    <location>
        <begin position="185"/>
        <end position="264"/>
    </location>
</feature>
<feature type="compositionally biased region" description="Polar residues" evidence="1">
    <location>
        <begin position="43"/>
        <end position="63"/>
    </location>
</feature>
<feature type="compositionally biased region" description="Basic residues" evidence="1">
    <location>
        <begin position="75"/>
        <end position="90"/>
    </location>
</feature>
<dbReference type="AlphaFoldDB" id="A0AAV7ZXB6"/>
<dbReference type="EMBL" id="JANTQA010000021">
    <property type="protein sequence ID" value="KAJ3446203.1"/>
    <property type="molecule type" value="Genomic_DNA"/>
</dbReference>
<name>A0AAV7ZXB6_9EUKA</name>
<comment type="caution">
    <text evidence="2">The sequence shown here is derived from an EMBL/GenBank/DDBJ whole genome shotgun (WGS) entry which is preliminary data.</text>
</comment>
<feature type="region of interest" description="Disordered" evidence="1">
    <location>
        <begin position="367"/>
        <end position="448"/>
    </location>
</feature>
<organism evidence="2 3">
    <name type="scientific">Anaeramoeba flamelloides</name>
    <dbReference type="NCBI Taxonomy" id="1746091"/>
    <lineage>
        <taxon>Eukaryota</taxon>
        <taxon>Metamonada</taxon>
        <taxon>Anaeramoebidae</taxon>
        <taxon>Anaeramoeba</taxon>
    </lineage>
</organism>
<feature type="compositionally biased region" description="Polar residues" evidence="1">
    <location>
        <begin position="692"/>
        <end position="707"/>
    </location>
</feature>
<protein>
    <submittedName>
        <fullName evidence="2">Uncharacterized protein</fullName>
    </submittedName>
</protein>
<feature type="compositionally biased region" description="Basic residues" evidence="1">
    <location>
        <begin position="659"/>
        <end position="688"/>
    </location>
</feature>
<evidence type="ECO:0000313" key="3">
    <source>
        <dbReference type="Proteomes" id="UP001146793"/>
    </source>
</evidence>
<feature type="compositionally biased region" description="Low complexity" evidence="1">
    <location>
        <begin position="617"/>
        <end position="638"/>
    </location>
</feature>
<sequence>MSKNSIHSLNFSIEENVFRDLKRIKKNKKKRRTNKDIRKSTKKNWQPINITTLNNKLQNNIPRHNNKGNKIIGERKRKWKSKNENKKKKISSQTNNKNSKKKQKKLQVILDKAPDQSELTTSNTNPIQQSVHTQPNLFQAPKTIKKKKFQNKKNLKRKSRISNEFNQNYISQLYDQPLTPSNGVLSLLGSPSSSSTSSSSSSSSLSSIESEGENKNDSFQKSGGENKRKGKEKEKESKSEDEEENKEIKSNTKTSNNLFDQKKLKKKNSNFKTFDIKHISSSKIWKKYRKRSHFRHEPAQYTTKRKIPRTDLKQRIESLLKKKIRDSSKKVSSTTIKPQLSKKICLVKGQPLVQKGKRALKRSLFSEFQKNEPRSNSTSSKPNLNSNLLSNKNVNMNINNNKNKNMNPNKNNNRSKSKNTNMNININKTNQNNNQNNNTNRNKNQNKKDKINHNLINIIQKENFKKNQKSNSDNKLQTNKRNSNLHKKEKEQKKDTDNMLTSLLEDAKKSKTINNKLNPNYKATHQKKLNPTKRSILHNLKTDKLRKSSGFAILDVKNLLMTGSTKPLNKKKSRITKSLKKSHENKRKRKKKKKRKRKRKRKEEKKQENDTSQNNEKSINNSGTINNNSETSNNNPENNNEDKIEKKSENKDKKESKSKSKSKSKKRKRKKKRKKKKKEKEKKGKNEKKKNIFQNNFITPNPKYTNIKNKRIPHTMKLHKNPSLNVFLSSSGHRLVRKPQKSNTTPSSMELSVHEWKIINDAVKGDLSALERAIINSDKNITKKK</sequence>
<evidence type="ECO:0000256" key="1">
    <source>
        <dbReference type="SAM" id="MobiDB-lite"/>
    </source>
</evidence>
<feature type="compositionally biased region" description="Basic residues" evidence="1">
    <location>
        <begin position="143"/>
        <end position="160"/>
    </location>
</feature>
<feature type="compositionally biased region" description="Basic residues" evidence="1">
    <location>
        <begin position="568"/>
        <end position="603"/>
    </location>
</feature>
<feature type="compositionally biased region" description="Low complexity" evidence="1">
    <location>
        <begin position="185"/>
        <end position="207"/>
    </location>
</feature>
<evidence type="ECO:0000313" key="2">
    <source>
        <dbReference type="EMBL" id="KAJ3446203.1"/>
    </source>
</evidence>
<feature type="compositionally biased region" description="Polar residues" evidence="1">
    <location>
        <begin position="469"/>
        <end position="482"/>
    </location>
</feature>
<feature type="compositionally biased region" description="Basic and acidic residues" evidence="1">
    <location>
        <begin position="640"/>
        <end position="658"/>
    </location>
</feature>
<feature type="compositionally biased region" description="Basic and acidic residues" evidence="1">
    <location>
        <begin position="486"/>
        <end position="497"/>
    </location>
</feature>
<feature type="compositionally biased region" description="Basic residues" evidence="1">
    <location>
        <begin position="24"/>
        <end position="33"/>
    </location>
</feature>
<feature type="compositionally biased region" description="Basic and acidic residues" evidence="1">
    <location>
        <begin position="212"/>
        <end position="238"/>
    </location>
</feature>
<feature type="region of interest" description="Disordered" evidence="1">
    <location>
        <begin position="460"/>
        <end position="498"/>
    </location>
</feature>